<keyword evidence="3" id="KW-1185">Reference proteome</keyword>
<comment type="caution">
    <text evidence="2">The sequence shown here is derived from an EMBL/GenBank/DDBJ whole genome shotgun (WGS) entry which is preliminary data.</text>
</comment>
<gene>
    <name evidence="2" type="ORF">EVAR_45044_1</name>
</gene>
<sequence>MAHCPEFGIGCLIFNSVQLKSSATGKRKRKAQISLSGNESTTSGTDSTVVALNNEGSESEGSAKTKKSLNLVWGKKKFKKRPDVAKPNLRKLTQLHLL</sequence>
<proteinExistence type="predicted"/>
<organism evidence="2 3">
    <name type="scientific">Eumeta variegata</name>
    <name type="common">Bagworm moth</name>
    <name type="synonym">Eumeta japonica</name>
    <dbReference type="NCBI Taxonomy" id="151549"/>
    <lineage>
        <taxon>Eukaryota</taxon>
        <taxon>Metazoa</taxon>
        <taxon>Ecdysozoa</taxon>
        <taxon>Arthropoda</taxon>
        <taxon>Hexapoda</taxon>
        <taxon>Insecta</taxon>
        <taxon>Pterygota</taxon>
        <taxon>Neoptera</taxon>
        <taxon>Endopterygota</taxon>
        <taxon>Lepidoptera</taxon>
        <taxon>Glossata</taxon>
        <taxon>Ditrysia</taxon>
        <taxon>Tineoidea</taxon>
        <taxon>Psychidae</taxon>
        <taxon>Oiketicinae</taxon>
        <taxon>Eumeta</taxon>
    </lineage>
</organism>
<evidence type="ECO:0000313" key="3">
    <source>
        <dbReference type="Proteomes" id="UP000299102"/>
    </source>
</evidence>
<evidence type="ECO:0000313" key="2">
    <source>
        <dbReference type="EMBL" id="GBO99041.1"/>
    </source>
</evidence>
<name>A0A4C1SA87_EUMVA</name>
<dbReference type="EMBL" id="BGZK01003236">
    <property type="protein sequence ID" value="GBO99041.1"/>
    <property type="molecule type" value="Genomic_DNA"/>
</dbReference>
<dbReference type="AlphaFoldDB" id="A0A4C1SA87"/>
<dbReference type="Proteomes" id="UP000299102">
    <property type="component" value="Unassembled WGS sequence"/>
</dbReference>
<reference evidence="2 3" key="1">
    <citation type="journal article" date="2019" name="Commun. Biol.">
        <title>The bagworm genome reveals a unique fibroin gene that provides high tensile strength.</title>
        <authorList>
            <person name="Kono N."/>
            <person name="Nakamura H."/>
            <person name="Ohtoshi R."/>
            <person name="Tomita M."/>
            <person name="Numata K."/>
            <person name="Arakawa K."/>
        </authorList>
    </citation>
    <scope>NUCLEOTIDE SEQUENCE [LARGE SCALE GENOMIC DNA]</scope>
</reference>
<protein>
    <submittedName>
        <fullName evidence="2">Uncharacterized protein</fullName>
    </submittedName>
</protein>
<evidence type="ECO:0000256" key="1">
    <source>
        <dbReference type="SAM" id="MobiDB-lite"/>
    </source>
</evidence>
<feature type="compositionally biased region" description="Polar residues" evidence="1">
    <location>
        <begin position="33"/>
        <end position="62"/>
    </location>
</feature>
<accession>A0A4C1SA87</accession>
<feature type="region of interest" description="Disordered" evidence="1">
    <location>
        <begin position="24"/>
        <end position="66"/>
    </location>
</feature>